<dbReference type="EMBL" id="JACADJ010000080">
    <property type="protein sequence ID" value="NWH06497.1"/>
    <property type="molecule type" value="Genomic_DNA"/>
</dbReference>
<dbReference type="GO" id="GO:0006310">
    <property type="term" value="P:DNA recombination"/>
    <property type="evidence" value="ECO:0007669"/>
    <property type="project" value="TreeGrafter"/>
</dbReference>
<dbReference type="Pfam" id="PF04754">
    <property type="entry name" value="Transposase_31"/>
    <property type="match status" value="1"/>
</dbReference>
<dbReference type="AlphaFoldDB" id="A0A850TDY1"/>
<dbReference type="InterPro" id="IPR051699">
    <property type="entry name" value="Rpn/YhgA-like_nuclease"/>
</dbReference>
<dbReference type="InterPro" id="IPR006842">
    <property type="entry name" value="Transposase_31"/>
</dbReference>
<evidence type="ECO:0000259" key="1">
    <source>
        <dbReference type="Pfam" id="PF04754"/>
    </source>
</evidence>
<dbReference type="RefSeq" id="WP_178367947.1">
    <property type="nucleotide sequence ID" value="NZ_JACADJ010000080.1"/>
</dbReference>
<organism evidence="2 3">
    <name type="scientific">Desulfobacter latus</name>
    <dbReference type="NCBI Taxonomy" id="2292"/>
    <lineage>
        <taxon>Bacteria</taxon>
        <taxon>Pseudomonadati</taxon>
        <taxon>Thermodesulfobacteriota</taxon>
        <taxon>Desulfobacteria</taxon>
        <taxon>Desulfobacterales</taxon>
        <taxon>Desulfobacteraceae</taxon>
        <taxon>Desulfobacter</taxon>
    </lineage>
</organism>
<sequence>MVEHENNIEVINPHDKLFRETYRDKENVRSFLNQYLPDQVLKLVDLSTLEISKDSFIEKDLADYYSDILYRVMLKDGSAGLIYMLFEHKSYHDKYVHLQLLEYMLKIWRLYIKQHKGRRRSVKLPVVIPLLICHAGKEWPEDGVRLTSLLSGPVDELAGYIPDFGFELYDLHRFSDDQIKGTIMGRVMLLLFKYIFKPELKHKLPEIFSLLGILMKKETGLQYLETVIRYLASVLDEEDLSLQQIKEMAEQAISKETGRYIMTLAEKLRKEGEKKGELKGFREAIELGITLKFPGDFDAIMAKVNKIDDVEMLVKIIEAIKTGKDEAEIWALVD</sequence>
<accession>A0A850TDY1</accession>
<comment type="caution">
    <text evidence="2">The sequence shown here is derived from an EMBL/GenBank/DDBJ whole genome shotgun (WGS) entry which is preliminary data.</text>
</comment>
<dbReference type="GO" id="GO:1990238">
    <property type="term" value="F:double-stranded DNA endonuclease activity"/>
    <property type="evidence" value="ECO:0007669"/>
    <property type="project" value="TreeGrafter"/>
</dbReference>
<dbReference type="Proteomes" id="UP000553343">
    <property type="component" value="Unassembled WGS sequence"/>
</dbReference>
<feature type="domain" description="Transposase (putative) YhgA-like" evidence="1">
    <location>
        <begin position="12"/>
        <end position="218"/>
    </location>
</feature>
<dbReference type="PANTHER" id="PTHR34611">
    <property type="match status" value="1"/>
</dbReference>
<dbReference type="PANTHER" id="PTHR34611:SF2">
    <property type="entry name" value="INACTIVE RECOMBINATION-PROMOTING NUCLEASE-LIKE PROTEIN RPNE-RELATED"/>
    <property type="match status" value="1"/>
</dbReference>
<reference evidence="2 3" key="1">
    <citation type="submission" date="2020-06" db="EMBL/GenBank/DDBJ databases">
        <title>High-quality draft genome of sulfate reducer Desulfobacter latus type strain AcrS2 isolated from marine sediment.</title>
        <authorList>
            <person name="Hoppe M."/>
            <person name="Larsen C.K."/>
            <person name="Marshall I.P.G."/>
            <person name="Schramm A."/>
            <person name="Marietou A.G."/>
        </authorList>
    </citation>
    <scope>NUCLEOTIDE SEQUENCE [LARGE SCALE GENOMIC DNA]</scope>
    <source>
        <strain evidence="2 3">AcRS2</strain>
    </source>
</reference>
<name>A0A850TDY1_9BACT</name>
<evidence type="ECO:0000313" key="2">
    <source>
        <dbReference type="EMBL" id="NWH06497.1"/>
    </source>
</evidence>
<keyword evidence="3" id="KW-1185">Reference proteome</keyword>
<protein>
    <submittedName>
        <fullName evidence="2">Rpn family recombination-promoting nuclease/putative transposase</fullName>
    </submittedName>
</protein>
<evidence type="ECO:0000313" key="3">
    <source>
        <dbReference type="Proteomes" id="UP000553343"/>
    </source>
</evidence>
<gene>
    <name evidence="2" type="ORF">HXW94_16160</name>
</gene>
<proteinExistence type="predicted"/>